<feature type="non-terminal residue" evidence="1">
    <location>
        <position position="1"/>
    </location>
</feature>
<sequence length="110" mass="11736">FENRKLFDISTIKTSKSGPVEQLVELSRVGPFGLCDFGGVGEVTLRSNYYHRGWAGPDDAPVERTCPEGVVVLVVEMVRRQPGGSDGLGELIVVGGLGSGYISSVGYVTF</sequence>
<proteinExistence type="predicted"/>
<reference evidence="1" key="1">
    <citation type="submission" date="2015-11" db="EMBL/GenBank/DDBJ databases">
        <title>De novo transcriptome assembly of four potential Pierce s Disease insect vectors from Arizona vineyards.</title>
        <authorList>
            <person name="Tassone E.E."/>
        </authorList>
    </citation>
    <scope>NUCLEOTIDE SEQUENCE</scope>
</reference>
<name>A0A1B6F472_9HEMI</name>
<evidence type="ECO:0000313" key="1">
    <source>
        <dbReference type="EMBL" id="JAS44988.1"/>
    </source>
</evidence>
<organism evidence="1">
    <name type="scientific">Cuerna arida</name>
    <dbReference type="NCBI Taxonomy" id="1464854"/>
    <lineage>
        <taxon>Eukaryota</taxon>
        <taxon>Metazoa</taxon>
        <taxon>Ecdysozoa</taxon>
        <taxon>Arthropoda</taxon>
        <taxon>Hexapoda</taxon>
        <taxon>Insecta</taxon>
        <taxon>Pterygota</taxon>
        <taxon>Neoptera</taxon>
        <taxon>Paraneoptera</taxon>
        <taxon>Hemiptera</taxon>
        <taxon>Auchenorrhyncha</taxon>
        <taxon>Membracoidea</taxon>
        <taxon>Cicadellidae</taxon>
        <taxon>Cicadellinae</taxon>
        <taxon>Proconiini</taxon>
        <taxon>Cuerna</taxon>
    </lineage>
</organism>
<accession>A0A1B6F472</accession>
<gene>
    <name evidence="1" type="ORF">g.3425</name>
</gene>
<dbReference type="EMBL" id="GECZ01024781">
    <property type="protein sequence ID" value="JAS44988.1"/>
    <property type="molecule type" value="Transcribed_RNA"/>
</dbReference>
<dbReference type="AlphaFoldDB" id="A0A1B6F472"/>
<protein>
    <submittedName>
        <fullName evidence="1">Uncharacterized protein</fullName>
    </submittedName>
</protein>